<protein>
    <submittedName>
        <fullName evidence="2">Uncharacterized protein</fullName>
    </submittedName>
</protein>
<feature type="transmembrane region" description="Helical" evidence="1">
    <location>
        <begin position="65"/>
        <end position="87"/>
    </location>
</feature>
<name>A0A2A2H8F3_METBR</name>
<accession>A0A2A2H8F3</accession>
<gene>
    <name evidence="2" type="ORF">ASJ80_08230</name>
</gene>
<evidence type="ECO:0000313" key="3">
    <source>
        <dbReference type="Proteomes" id="UP000217784"/>
    </source>
</evidence>
<reference evidence="2 3" key="1">
    <citation type="journal article" date="2017" name="BMC Genomics">
        <title>Genomic analysis of methanogenic archaea reveals a shift towards energy conservation.</title>
        <authorList>
            <person name="Gilmore S.P."/>
            <person name="Henske J.K."/>
            <person name="Sexton J.A."/>
            <person name="Solomon K.V."/>
            <person name="Seppala S."/>
            <person name="Yoo J.I."/>
            <person name="Huyett L.M."/>
            <person name="Pressman A."/>
            <person name="Cogan J.Z."/>
            <person name="Kivenson V."/>
            <person name="Peng X."/>
            <person name="Tan Y."/>
            <person name="Valentine D.L."/>
            <person name="O'Malley M.A."/>
        </authorList>
    </citation>
    <scope>NUCLEOTIDE SEQUENCE [LARGE SCALE GENOMIC DNA]</scope>
    <source>
        <strain evidence="2 3">M.o.H.</strain>
    </source>
</reference>
<dbReference type="EMBL" id="LMVM01000002">
    <property type="protein sequence ID" value="PAV05709.1"/>
    <property type="molecule type" value="Genomic_DNA"/>
</dbReference>
<keyword evidence="1" id="KW-0812">Transmembrane</keyword>
<organism evidence="2 3">
    <name type="scientific">Methanobacterium bryantii</name>
    <dbReference type="NCBI Taxonomy" id="2161"/>
    <lineage>
        <taxon>Archaea</taxon>
        <taxon>Methanobacteriati</taxon>
        <taxon>Methanobacteriota</taxon>
        <taxon>Methanomada group</taxon>
        <taxon>Methanobacteria</taxon>
        <taxon>Methanobacteriales</taxon>
        <taxon>Methanobacteriaceae</taxon>
        <taxon>Methanobacterium</taxon>
    </lineage>
</organism>
<keyword evidence="1" id="KW-1133">Transmembrane helix</keyword>
<dbReference type="Proteomes" id="UP000217784">
    <property type="component" value="Unassembled WGS sequence"/>
</dbReference>
<proteinExistence type="predicted"/>
<dbReference type="AlphaFoldDB" id="A0A2A2H8F3"/>
<evidence type="ECO:0000256" key="1">
    <source>
        <dbReference type="SAM" id="Phobius"/>
    </source>
</evidence>
<keyword evidence="1" id="KW-0472">Membrane</keyword>
<sequence length="91" mass="10892">MGVIYGFISFLLLIAFIVYIIGYSYFKYTSNKHPEIKKNREEYLEKLEKHREMYKKASFYKFMRISSYIMLGCIVFLGAFIIIVVVFDITF</sequence>
<keyword evidence="3" id="KW-1185">Reference proteome</keyword>
<feature type="transmembrane region" description="Helical" evidence="1">
    <location>
        <begin position="6"/>
        <end position="26"/>
    </location>
</feature>
<comment type="caution">
    <text evidence="2">The sequence shown here is derived from an EMBL/GenBank/DDBJ whole genome shotgun (WGS) entry which is preliminary data.</text>
</comment>
<evidence type="ECO:0000313" key="2">
    <source>
        <dbReference type="EMBL" id="PAV05709.1"/>
    </source>
</evidence>